<reference evidence="4 5" key="1">
    <citation type="submission" date="2020-07" db="EMBL/GenBank/DDBJ databases">
        <title>Sequencing the genomes of 1000 actinobacteria strains.</title>
        <authorList>
            <person name="Klenk H.-P."/>
        </authorList>
    </citation>
    <scope>NUCLEOTIDE SEQUENCE [LARGE SCALE GENOMIC DNA]</scope>
    <source>
        <strain evidence="4 5">DSM 23819</strain>
    </source>
</reference>
<evidence type="ECO:0000256" key="3">
    <source>
        <dbReference type="SAM" id="MobiDB-lite"/>
    </source>
</evidence>
<dbReference type="InterPro" id="IPR010273">
    <property type="entry name" value="DUF881"/>
</dbReference>
<dbReference type="Gene3D" id="3.30.70.1880">
    <property type="entry name" value="Protein of unknown function DUF881"/>
    <property type="match status" value="1"/>
</dbReference>
<dbReference type="RefSeq" id="WP_179502479.1">
    <property type="nucleotide sequence ID" value="NZ_JACCAA010000001.1"/>
</dbReference>
<dbReference type="AlphaFoldDB" id="A0A7Y9S3M5"/>
<feature type="region of interest" description="Disordered" evidence="3">
    <location>
        <begin position="1"/>
        <end position="33"/>
    </location>
</feature>
<keyword evidence="5" id="KW-1185">Reference proteome</keyword>
<keyword evidence="2" id="KW-0175">Coiled coil</keyword>
<sequence>MPTSPRDHRPSGANGESPDGANGRSPLGGKSRGRWRIGTPLVFAACGSLFLVSAVNSGGNDLRPGRVTDMASLVRSESANVEAKQERARRLSEEVDELSAQVDDAQVRRTRAAARKLEGPAGFREVTGHALTVTLSDAPTELRSDAEDINRLVVHQQDIQAVVNAMWLAGAEAIMIQGQRIISTTGIKCAGNSVELQGIPYPQPFVVTAIGNPEAMQQNIDNDYDISLYRADAANPAIQIGWDMEVEESATAPAYEGLRDLSYATPLTS</sequence>
<dbReference type="EMBL" id="JACCAA010000001">
    <property type="protein sequence ID" value="NYG59433.1"/>
    <property type="molecule type" value="Genomic_DNA"/>
</dbReference>
<dbReference type="Pfam" id="PF05949">
    <property type="entry name" value="DUF881"/>
    <property type="match status" value="1"/>
</dbReference>
<dbReference type="PANTHER" id="PTHR37313">
    <property type="entry name" value="UPF0749 PROTEIN RV1825"/>
    <property type="match status" value="1"/>
</dbReference>
<accession>A0A7Y9S3M5</accession>
<evidence type="ECO:0000313" key="4">
    <source>
        <dbReference type="EMBL" id="NYG59433.1"/>
    </source>
</evidence>
<dbReference type="PANTHER" id="PTHR37313:SF4">
    <property type="entry name" value="CONSERVED MEMBRANE PROTEIN-RELATED"/>
    <property type="match status" value="1"/>
</dbReference>
<comment type="similarity">
    <text evidence="1">Belongs to the UPF0749 family.</text>
</comment>
<proteinExistence type="inferred from homology"/>
<dbReference type="Proteomes" id="UP000540656">
    <property type="component" value="Unassembled WGS sequence"/>
</dbReference>
<name>A0A7Y9S3M5_9ACTN</name>
<gene>
    <name evidence="4" type="ORF">BJ980_002356</name>
</gene>
<evidence type="ECO:0000256" key="2">
    <source>
        <dbReference type="SAM" id="Coils"/>
    </source>
</evidence>
<protein>
    <submittedName>
        <fullName evidence="4">Uncharacterized protein YlxW (UPF0749 family)</fullName>
    </submittedName>
</protein>
<feature type="compositionally biased region" description="Basic and acidic residues" evidence="3">
    <location>
        <begin position="1"/>
        <end position="10"/>
    </location>
</feature>
<evidence type="ECO:0000256" key="1">
    <source>
        <dbReference type="ARBA" id="ARBA00009108"/>
    </source>
</evidence>
<evidence type="ECO:0000313" key="5">
    <source>
        <dbReference type="Proteomes" id="UP000540656"/>
    </source>
</evidence>
<feature type="coiled-coil region" evidence="2">
    <location>
        <begin position="74"/>
        <end position="115"/>
    </location>
</feature>
<comment type="caution">
    <text evidence="4">The sequence shown here is derived from an EMBL/GenBank/DDBJ whole genome shotgun (WGS) entry which is preliminary data.</text>
</comment>
<organism evidence="4 5">
    <name type="scientific">Nocardioides daedukensis</name>
    <dbReference type="NCBI Taxonomy" id="634462"/>
    <lineage>
        <taxon>Bacteria</taxon>
        <taxon>Bacillati</taxon>
        <taxon>Actinomycetota</taxon>
        <taxon>Actinomycetes</taxon>
        <taxon>Propionibacteriales</taxon>
        <taxon>Nocardioidaceae</taxon>
        <taxon>Nocardioides</taxon>
    </lineage>
</organism>
<dbReference type="GO" id="GO:0005886">
    <property type="term" value="C:plasma membrane"/>
    <property type="evidence" value="ECO:0007669"/>
    <property type="project" value="TreeGrafter"/>
</dbReference>